<keyword evidence="5 7" id="KW-0732">Signal</keyword>
<name>A0A1U7TH95_CARSF</name>
<evidence type="ECO:0000313" key="9">
    <source>
        <dbReference type="RefSeq" id="XP_008055778.1"/>
    </source>
</evidence>
<keyword evidence="8" id="KW-1185">Reference proteome</keyword>
<dbReference type="Gene3D" id="1.20.1250.60">
    <property type="entry name" value="Interferon lambda"/>
    <property type="match status" value="1"/>
</dbReference>
<evidence type="ECO:0000256" key="5">
    <source>
        <dbReference type="ARBA" id="ARBA00022729"/>
    </source>
</evidence>
<evidence type="ECO:0000256" key="6">
    <source>
        <dbReference type="ARBA" id="ARBA00023118"/>
    </source>
</evidence>
<keyword evidence="4" id="KW-0964">Secreted</keyword>
<dbReference type="GeneID" id="103259930"/>
<accession>A0A1U7TH95</accession>
<evidence type="ECO:0000313" key="8">
    <source>
        <dbReference type="Proteomes" id="UP000189704"/>
    </source>
</evidence>
<reference evidence="9" key="1">
    <citation type="submission" date="2025-08" db="UniProtKB">
        <authorList>
            <consortium name="RefSeq"/>
        </authorList>
    </citation>
    <scope>IDENTIFICATION</scope>
</reference>
<evidence type="ECO:0000256" key="4">
    <source>
        <dbReference type="ARBA" id="ARBA00022525"/>
    </source>
</evidence>
<evidence type="ECO:0000256" key="1">
    <source>
        <dbReference type="ARBA" id="ARBA00004613"/>
    </source>
</evidence>
<proteinExistence type="inferred from homology"/>
<dbReference type="GO" id="GO:0045087">
    <property type="term" value="P:innate immune response"/>
    <property type="evidence" value="ECO:0007669"/>
    <property type="project" value="TreeGrafter"/>
</dbReference>
<feature type="signal peptide" evidence="7">
    <location>
        <begin position="1"/>
        <end position="19"/>
    </location>
</feature>
<dbReference type="GO" id="GO:0005615">
    <property type="term" value="C:extracellular space"/>
    <property type="evidence" value="ECO:0007669"/>
    <property type="project" value="UniProtKB-KW"/>
</dbReference>
<organism evidence="8 9">
    <name type="scientific">Carlito syrichta</name>
    <name type="common">Philippine tarsier</name>
    <name type="synonym">Tarsius syrichta</name>
    <dbReference type="NCBI Taxonomy" id="1868482"/>
    <lineage>
        <taxon>Eukaryota</taxon>
        <taxon>Metazoa</taxon>
        <taxon>Chordata</taxon>
        <taxon>Craniata</taxon>
        <taxon>Vertebrata</taxon>
        <taxon>Euteleostomi</taxon>
        <taxon>Mammalia</taxon>
        <taxon>Eutheria</taxon>
        <taxon>Euarchontoglires</taxon>
        <taxon>Primates</taxon>
        <taxon>Haplorrhini</taxon>
        <taxon>Tarsiiformes</taxon>
        <taxon>Tarsiidae</taxon>
        <taxon>Carlito</taxon>
    </lineage>
</organism>
<dbReference type="GO" id="GO:0007259">
    <property type="term" value="P:cell surface receptor signaling pathway via JAK-STAT"/>
    <property type="evidence" value="ECO:0007669"/>
    <property type="project" value="InterPro"/>
</dbReference>
<dbReference type="STRING" id="1868482.ENSTSYP00000032175"/>
<feature type="chain" id="PRO_5010545512" evidence="7">
    <location>
        <begin position="20"/>
        <end position="193"/>
    </location>
</feature>
<dbReference type="GO" id="GO:0050778">
    <property type="term" value="P:positive regulation of immune response"/>
    <property type="evidence" value="ECO:0007669"/>
    <property type="project" value="InterPro"/>
</dbReference>
<dbReference type="RefSeq" id="XP_008055778.1">
    <property type="nucleotide sequence ID" value="XM_008057587.1"/>
</dbReference>
<gene>
    <name evidence="9" type="primary">LOC103259930</name>
</gene>
<protein>
    <submittedName>
        <fullName evidence="9">Interferon lambda-1</fullName>
    </submittedName>
</protein>
<comment type="similarity">
    <text evidence="2">Belongs to the lambda interferon family.</text>
</comment>
<dbReference type="PANTHER" id="PTHR31943:SF14">
    <property type="entry name" value="INTERFERON LAMBDA-1"/>
    <property type="match status" value="1"/>
</dbReference>
<evidence type="ECO:0000256" key="3">
    <source>
        <dbReference type="ARBA" id="ARBA00022514"/>
    </source>
</evidence>
<dbReference type="GO" id="GO:0051607">
    <property type="term" value="P:defense response to virus"/>
    <property type="evidence" value="ECO:0007669"/>
    <property type="project" value="UniProtKB-KW"/>
</dbReference>
<keyword evidence="6" id="KW-0051">Antiviral defense</keyword>
<dbReference type="AlphaFoldDB" id="A0A1U7TH95"/>
<dbReference type="GO" id="GO:0005125">
    <property type="term" value="F:cytokine activity"/>
    <property type="evidence" value="ECO:0007669"/>
    <property type="project" value="UniProtKB-KW"/>
</dbReference>
<dbReference type="InterPro" id="IPR038326">
    <property type="entry name" value="IFN-lambda_sf"/>
</dbReference>
<dbReference type="InterPro" id="IPR029177">
    <property type="entry name" value="INF_lambda"/>
</dbReference>
<dbReference type="FunFam" id="1.20.1250.60:FF:000001">
    <property type="entry name" value="Interferon lambda 1"/>
    <property type="match status" value="1"/>
</dbReference>
<dbReference type="KEGG" id="csyr:103259930"/>
<evidence type="ECO:0000256" key="7">
    <source>
        <dbReference type="SAM" id="SignalP"/>
    </source>
</evidence>
<sequence length="193" mass="21418">MAAVWITALMTVMLGLARAGPVPTSRSATPGRNCHIDRFKSLPPGDLEDCKKAKDALEESLLLKDTSCSSRLLPRNWDLRKLPVWQRPMVLEAELALTLKILDIAADTTLGDVLNRPLHMLSYIHSQLRACVSPRAQPTAGPKPQGRLLHWLQQLQEAPEKESPGCLQASIMFNLFRLLTWDLKCVASGETCI</sequence>
<dbReference type="Pfam" id="PF15177">
    <property type="entry name" value="IL28A"/>
    <property type="match status" value="1"/>
</dbReference>
<evidence type="ECO:0000256" key="2">
    <source>
        <dbReference type="ARBA" id="ARBA00008717"/>
    </source>
</evidence>
<comment type="subcellular location">
    <subcellularLocation>
        <location evidence="1">Secreted</location>
    </subcellularLocation>
</comment>
<dbReference type="Proteomes" id="UP000189704">
    <property type="component" value="Unplaced"/>
</dbReference>
<dbReference type="OrthoDB" id="9897984at2759"/>
<dbReference type="PANTHER" id="PTHR31943">
    <property type="entry name" value="INTERLEUKIN-28 AND 29"/>
    <property type="match status" value="1"/>
</dbReference>
<keyword evidence="3" id="KW-0202">Cytokine</keyword>